<sequence length="351" mass="39307">MAATANINQDNTKMTPLLEEILVELKALRHDHLGVTANQPSSPTNKKSSTRGNSSQVSPIPSAKIMEIYENDQVKCRRNDGVIESLPRRIGTVEQRERWSLSVDNAWEVPEDGRLKLTFSKRSLLSLSSDTALRILEGIHKEDRDVPKWFSGGRTRIVDIFDDKTTKVYTIDPGASNITGDAIVARSPIDYSSQSRDTSMSGSSDPSPEPAFLDPDYQAKLFSDDEVLSRSKKYFWTISTLKELHTSISQNILQIRKLLEQEMSETTTEEESKGLRRVRAMLCSELREIENIASKLETKQEEATYLRDGSAWSVNPSFGYLNLLTANLLAAATYFLGFQCGSTSTYIPGRI</sequence>
<feature type="region of interest" description="Disordered" evidence="1">
    <location>
        <begin position="192"/>
        <end position="215"/>
    </location>
</feature>
<proteinExistence type="predicted"/>
<evidence type="ECO:0000313" key="2">
    <source>
        <dbReference type="EMBL" id="TGO24583.1"/>
    </source>
</evidence>
<reference evidence="2 3" key="1">
    <citation type="submission" date="2017-12" db="EMBL/GenBank/DDBJ databases">
        <title>Comparative genomics of Botrytis spp.</title>
        <authorList>
            <person name="Valero-Jimenez C.A."/>
            <person name="Tapia P."/>
            <person name="Veloso J."/>
            <person name="Silva-Moreno E."/>
            <person name="Staats M."/>
            <person name="Valdes J.H."/>
            <person name="Van Kan J.A.L."/>
        </authorList>
    </citation>
    <scope>NUCLEOTIDE SEQUENCE [LARGE SCALE GENOMIC DNA]</scope>
    <source>
        <strain evidence="2 3">Bp0003</strain>
    </source>
</reference>
<feature type="region of interest" description="Disordered" evidence="1">
    <location>
        <begin position="34"/>
        <end position="62"/>
    </location>
</feature>
<keyword evidence="3" id="KW-1185">Reference proteome</keyword>
<accession>A0A4Z1FQ24</accession>
<comment type="caution">
    <text evidence="2">The sequence shown here is derived from an EMBL/GenBank/DDBJ whole genome shotgun (WGS) entry which is preliminary data.</text>
</comment>
<evidence type="ECO:0000256" key="1">
    <source>
        <dbReference type="SAM" id="MobiDB-lite"/>
    </source>
</evidence>
<evidence type="ECO:0000313" key="3">
    <source>
        <dbReference type="Proteomes" id="UP000297910"/>
    </source>
</evidence>
<dbReference type="Proteomes" id="UP000297910">
    <property type="component" value="Unassembled WGS sequence"/>
</dbReference>
<organism evidence="2 3">
    <name type="scientific">Botrytis paeoniae</name>
    <dbReference type="NCBI Taxonomy" id="278948"/>
    <lineage>
        <taxon>Eukaryota</taxon>
        <taxon>Fungi</taxon>
        <taxon>Dikarya</taxon>
        <taxon>Ascomycota</taxon>
        <taxon>Pezizomycotina</taxon>
        <taxon>Leotiomycetes</taxon>
        <taxon>Helotiales</taxon>
        <taxon>Sclerotiniaceae</taxon>
        <taxon>Botrytis</taxon>
    </lineage>
</organism>
<feature type="compositionally biased region" description="Polar residues" evidence="1">
    <location>
        <begin position="36"/>
        <end position="59"/>
    </location>
</feature>
<dbReference type="EMBL" id="PQXI01000099">
    <property type="protein sequence ID" value="TGO24583.1"/>
    <property type="molecule type" value="Genomic_DNA"/>
</dbReference>
<gene>
    <name evidence="2" type="ORF">BPAE_0099g00190</name>
</gene>
<feature type="compositionally biased region" description="Polar residues" evidence="1">
    <location>
        <begin position="192"/>
        <end position="206"/>
    </location>
</feature>
<dbReference type="AlphaFoldDB" id="A0A4Z1FQ24"/>
<protein>
    <submittedName>
        <fullName evidence="2">Uncharacterized protein</fullName>
    </submittedName>
</protein>
<name>A0A4Z1FQ24_9HELO</name>